<dbReference type="InterPro" id="IPR032675">
    <property type="entry name" value="LRR_dom_sf"/>
</dbReference>
<dbReference type="InParanoid" id="A9V409"/>
<name>A9V409_MONBE</name>
<reference evidence="3 4" key="1">
    <citation type="journal article" date="2008" name="Nature">
        <title>The genome of the choanoflagellate Monosiga brevicollis and the origin of metazoans.</title>
        <authorList>
            <consortium name="JGI Sequencing"/>
            <person name="King N."/>
            <person name="Westbrook M.J."/>
            <person name="Young S.L."/>
            <person name="Kuo A."/>
            <person name="Abedin M."/>
            <person name="Chapman J."/>
            <person name="Fairclough S."/>
            <person name="Hellsten U."/>
            <person name="Isogai Y."/>
            <person name="Letunic I."/>
            <person name="Marr M."/>
            <person name="Pincus D."/>
            <person name="Putnam N."/>
            <person name="Rokas A."/>
            <person name="Wright K.J."/>
            <person name="Zuzow R."/>
            <person name="Dirks W."/>
            <person name="Good M."/>
            <person name="Goodstein D."/>
            <person name="Lemons D."/>
            <person name="Li W."/>
            <person name="Lyons J.B."/>
            <person name="Morris A."/>
            <person name="Nichols S."/>
            <person name="Richter D.J."/>
            <person name="Salamov A."/>
            <person name="Bork P."/>
            <person name="Lim W.A."/>
            <person name="Manning G."/>
            <person name="Miller W.T."/>
            <person name="McGinnis W."/>
            <person name="Shapiro H."/>
            <person name="Tjian R."/>
            <person name="Grigoriev I.V."/>
            <person name="Rokhsar D."/>
        </authorList>
    </citation>
    <scope>NUCLEOTIDE SEQUENCE [LARGE SCALE GENOMIC DNA]</scope>
    <source>
        <strain evidence="4">MX1 / ATCC 50154</strain>
    </source>
</reference>
<keyword evidence="1" id="KW-0472">Membrane</keyword>
<evidence type="ECO:0000313" key="3">
    <source>
        <dbReference type="EMBL" id="EDQ87900.1"/>
    </source>
</evidence>
<feature type="signal peptide" evidence="2">
    <location>
        <begin position="1"/>
        <end position="22"/>
    </location>
</feature>
<feature type="transmembrane region" description="Helical" evidence="1">
    <location>
        <begin position="489"/>
        <end position="510"/>
    </location>
</feature>
<keyword evidence="2" id="KW-0732">Signal</keyword>
<evidence type="ECO:0000313" key="4">
    <source>
        <dbReference type="Proteomes" id="UP000001357"/>
    </source>
</evidence>
<proteinExistence type="predicted"/>
<accession>A9V409</accession>
<dbReference type="InterPro" id="IPR001611">
    <property type="entry name" value="Leu-rich_rpt"/>
</dbReference>
<keyword evidence="4" id="KW-1185">Reference proteome</keyword>
<dbReference type="GO" id="GO:0038023">
    <property type="term" value="F:signaling receptor activity"/>
    <property type="evidence" value="ECO:0000318"/>
    <property type="project" value="GO_Central"/>
</dbReference>
<dbReference type="GeneID" id="5892595"/>
<dbReference type="KEGG" id="mbr:MONBRDRAFT_37789"/>
<sequence>MGRSGFGLAWLALVLLAQGTVAIMCGDRECRNCDTRLLEYELLGELTSCSASAQPRFATGATCNFDCSGTSVVMRTMVCHDGFWLWPQTNISANYMCPSYLAAGCHYDPMATDGVRFSCNRCGREIELTPLDTTPLIISADVQHLEITCHHLAALPMEPFRNMRFLETLNLSHNAISFTTKRFLDTTFRLTSMDLHDNKLSLLDWDDTPSIMPNFTFLDLSENNLQQVSWWAFRGTFSPSCSVDLPELRFSNASNGCHCALQPLYTTNGLGQPDCGRVVCTDACRNPAEIDPATETVSCTSYVPAARPGASRGLTTLPSMNMLCDGHTDCFNGFDEDICGIYMTDATSDTLLKALIARCHGSVLHLILLRGVVVLRPDPYEPFPNNTCLGNTRSTRDQLVLRITDNGAITAVDGEDSDVDYSFSVLNYTAARVSGVALGGNNISAIFEIVNGFPDWDAQASTADPKTEPSGNTSTAAPVALVQPSRSPVLVAVIVAVVGVLLLLVGAVTWRVRRQQRRRLSHEQQLRPLMDELTLELTQSESWVRSGEAASEPRANTASLLIPSYVRFATILPVAQPLVKPL</sequence>
<dbReference type="AlphaFoldDB" id="A9V409"/>
<dbReference type="Proteomes" id="UP000001357">
    <property type="component" value="Unassembled WGS sequence"/>
</dbReference>
<feature type="chain" id="PRO_5002745073" evidence="2">
    <location>
        <begin position="23"/>
        <end position="582"/>
    </location>
</feature>
<keyword evidence="1" id="KW-0812">Transmembrane</keyword>
<dbReference type="EMBL" id="CH991557">
    <property type="protein sequence ID" value="EDQ87900.1"/>
    <property type="molecule type" value="Genomic_DNA"/>
</dbReference>
<dbReference type="RefSeq" id="XP_001747433.1">
    <property type="nucleotide sequence ID" value="XM_001747381.1"/>
</dbReference>
<keyword evidence="1" id="KW-1133">Transmembrane helix</keyword>
<dbReference type="Gene3D" id="3.80.10.10">
    <property type="entry name" value="Ribonuclease Inhibitor"/>
    <property type="match status" value="1"/>
</dbReference>
<dbReference type="Pfam" id="PF13855">
    <property type="entry name" value="LRR_8"/>
    <property type="match status" value="1"/>
</dbReference>
<protein>
    <submittedName>
        <fullName evidence="3">Uncharacterized protein</fullName>
    </submittedName>
</protein>
<evidence type="ECO:0000256" key="2">
    <source>
        <dbReference type="SAM" id="SignalP"/>
    </source>
</evidence>
<organism evidence="3 4">
    <name type="scientific">Monosiga brevicollis</name>
    <name type="common">Choanoflagellate</name>
    <dbReference type="NCBI Taxonomy" id="81824"/>
    <lineage>
        <taxon>Eukaryota</taxon>
        <taxon>Choanoflagellata</taxon>
        <taxon>Craspedida</taxon>
        <taxon>Salpingoecidae</taxon>
        <taxon>Monosiga</taxon>
    </lineage>
</organism>
<evidence type="ECO:0000256" key="1">
    <source>
        <dbReference type="SAM" id="Phobius"/>
    </source>
</evidence>
<dbReference type="SUPFAM" id="SSF52058">
    <property type="entry name" value="L domain-like"/>
    <property type="match status" value="1"/>
</dbReference>
<gene>
    <name evidence="3" type="ORF">MONBRDRAFT_37789</name>
</gene>